<dbReference type="PANTHER" id="PTHR37984">
    <property type="entry name" value="PROTEIN CBG26694"/>
    <property type="match status" value="1"/>
</dbReference>
<name>A0A8R1DNA8_CAEJA</name>
<evidence type="ECO:0000256" key="1">
    <source>
        <dbReference type="SAM" id="MobiDB-lite"/>
    </source>
</evidence>
<keyword evidence="3" id="KW-1185">Reference proteome</keyword>
<organism evidence="2 3">
    <name type="scientific">Caenorhabditis japonica</name>
    <dbReference type="NCBI Taxonomy" id="281687"/>
    <lineage>
        <taxon>Eukaryota</taxon>
        <taxon>Metazoa</taxon>
        <taxon>Ecdysozoa</taxon>
        <taxon>Nematoda</taxon>
        <taxon>Chromadorea</taxon>
        <taxon>Rhabditida</taxon>
        <taxon>Rhabditina</taxon>
        <taxon>Rhabditomorpha</taxon>
        <taxon>Rhabditoidea</taxon>
        <taxon>Rhabditidae</taxon>
        <taxon>Peloderinae</taxon>
        <taxon>Caenorhabditis</taxon>
    </lineage>
</organism>
<sequence>MRREGTTQEALQKFLMSYRSTPCSSAPNELSPAENFIGRKMNTIMDLMLPATHGSRLDRDQSMDKMKEQFNRHHGAKKKEFSPGDAVFVKDYRSKVTWIPGHVVARFGKVKYRVECNGQLWDRHANQLRRRDHQISTSSPLLEMFDLPSQTSHSNPPPICSPHLPLQHLPQSSPHRQALPNSSPARRLSPNVDRQSKPMDSLSSVDLPSQQMDLSSSDDLSLDDAAMDVSSSDGSTMDRAGPCAPLASSSSQGLAGHQPLRRSERAPKIPSRLNMAPSGKSYK</sequence>
<proteinExistence type="predicted"/>
<dbReference type="AlphaFoldDB" id="A0A8R1DNA8"/>
<accession>A0A8R1DNA8</accession>
<feature type="compositionally biased region" description="Polar residues" evidence="1">
    <location>
        <begin position="169"/>
        <end position="184"/>
    </location>
</feature>
<dbReference type="EnsemblMetazoa" id="CJA06530.1">
    <property type="protein sequence ID" value="CJA06530.1"/>
    <property type="gene ID" value="WBGene00125734"/>
</dbReference>
<dbReference type="PANTHER" id="PTHR37984:SF5">
    <property type="entry name" value="PROTEIN NYNRIN-LIKE"/>
    <property type="match status" value="1"/>
</dbReference>
<dbReference type="InterPro" id="IPR050951">
    <property type="entry name" value="Retrovirus_Pol_polyprotein"/>
</dbReference>
<evidence type="ECO:0000313" key="3">
    <source>
        <dbReference type="Proteomes" id="UP000005237"/>
    </source>
</evidence>
<reference evidence="3" key="1">
    <citation type="submission" date="2010-08" db="EMBL/GenBank/DDBJ databases">
        <authorList>
            <consortium name="Caenorhabditis japonica Sequencing Consortium"/>
            <person name="Wilson R.K."/>
        </authorList>
    </citation>
    <scope>NUCLEOTIDE SEQUENCE [LARGE SCALE GENOMIC DNA]</scope>
    <source>
        <strain evidence="3">DF5081</strain>
    </source>
</reference>
<reference evidence="2" key="2">
    <citation type="submission" date="2022-06" db="UniProtKB">
        <authorList>
            <consortium name="EnsemblMetazoa"/>
        </authorList>
    </citation>
    <scope>IDENTIFICATION</scope>
    <source>
        <strain evidence="2">DF5081</strain>
    </source>
</reference>
<protein>
    <submittedName>
        <fullName evidence="2">Uncharacterized protein</fullName>
    </submittedName>
</protein>
<feature type="compositionally biased region" description="Low complexity" evidence="1">
    <location>
        <begin position="206"/>
        <end position="219"/>
    </location>
</feature>
<dbReference type="Proteomes" id="UP000005237">
    <property type="component" value="Unassembled WGS sequence"/>
</dbReference>
<feature type="region of interest" description="Disordered" evidence="1">
    <location>
        <begin position="146"/>
        <end position="283"/>
    </location>
</feature>
<evidence type="ECO:0000313" key="2">
    <source>
        <dbReference type="EnsemblMetazoa" id="CJA06530.1"/>
    </source>
</evidence>